<evidence type="ECO:0000313" key="4">
    <source>
        <dbReference type="EMBL" id="CAB4198454.1"/>
    </source>
</evidence>
<dbReference type="CDD" id="cd06223">
    <property type="entry name" value="PRTases_typeI"/>
    <property type="match status" value="1"/>
</dbReference>
<dbReference type="InterPro" id="IPR000836">
    <property type="entry name" value="PRTase_dom"/>
</dbReference>
<dbReference type="EMBL" id="LR796625">
    <property type="protein sequence ID" value="CAB4154765.1"/>
    <property type="molecule type" value="Genomic_DNA"/>
</dbReference>
<feature type="domain" description="Phosphoribosyltransferase" evidence="1">
    <location>
        <begin position="151"/>
        <end position="261"/>
    </location>
</feature>
<dbReference type="PANTHER" id="PTHR10210:SF41">
    <property type="entry name" value="RIBOSE-PHOSPHATE PYROPHOSPHOKINASE 1, CHLOROPLASTIC"/>
    <property type="match status" value="1"/>
</dbReference>
<dbReference type="Pfam" id="PF00156">
    <property type="entry name" value="Pribosyltran"/>
    <property type="match status" value="1"/>
</dbReference>
<dbReference type="InterPro" id="IPR005946">
    <property type="entry name" value="Rib-P_diPkinase"/>
</dbReference>
<dbReference type="EMBL" id="LR797270">
    <property type="protein sequence ID" value="CAB4198454.1"/>
    <property type="molecule type" value="Genomic_DNA"/>
</dbReference>
<gene>
    <name evidence="4" type="ORF">UFOVP1307_97</name>
    <name evidence="2" type="ORF">UFOVP651_26</name>
    <name evidence="3" type="ORF">UFOVP902_105</name>
</gene>
<sequence length="299" mass="33885">MLVLDLTDLTNSEIKYEINKFPDGQQSISIPTSQFYPRVSKYDTNKAQAFKIGDTIKIHSHLNSFQDLELIICAKKILDNLGTPQVVLHVPYFLGARSDRRFEEGTVHYLKEVICPIINSLKFAAVVVLDPHSDVLEACLDNIVKVDNHLIVKHALTAIDNKNDARDRICLVSPDAGAYKKIFDVAKKFEINNVITATKVRDLKTGKILHTEVPLQEAMWYKDVKFVIVDDICDGGRTFIEIAKAIRDQLPNAKIYLIVTHGIFSAGEEPLKEYFEHVYTTNSVKEGESDFVTRFNVFK</sequence>
<dbReference type="GO" id="GO:0006164">
    <property type="term" value="P:purine nucleotide biosynthetic process"/>
    <property type="evidence" value="ECO:0007669"/>
    <property type="project" value="TreeGrafter"/>
</dbReference>
<evidence type="ECO:0000313" key="3">
    <source>
        <dbReference type="EMBL" id="CAB4170767.1"/>
    </source>
</evidence>
<name>A0A6J5PI47_9CAUD</name>
<protein>
    <submittedName>
        <fullName evidence="3">PrsA Phosphoribosylpyrophosphate synthetase</fullName>
    </submittedName>
</protein>
<accession>A0A6J5PI47</accession>
<dbReference type="SUPFAM" id="SSF53271">
    <property type="entry name" value="PRTase-like"/>
    <property type="match status" value="2"/>
</dbReference>
<evidence type="ECO:0000313" key="2">
    <source>
        <dbReference type="EMBL" id="CAB4154765.1"/>
    </source>
</evidence>
<proteinExistence type="predicted"/>
<reference evidence="3" key="1">
    <citation type="submission" date="2020-05" db="EMBL/GenBank/DDBJ databases">
        <authorList>
            <person name="Chiriac C."/>
            <person name="Salcher M."/>
            <person name="Ghai R."/>
            <person name="Kavagutti S V."/>
        </authorList>
    </citation>
    <scope>NUCLEOTIDE SEQUENCE</scope>
</reference>
<dbReference type="PANTHER" id="PTHR10210">
    <property type="entry name" value="RIBOSE-PHOSPHATE DIPHOSPHOKINASE FAMILY MEMBER"/>
    <property type="match status" value="1"/>
</dbReference>
<dbReference type="GO" id="GO:0006015">
    <property type="term" value="P:5-phosphoribose 1-diphosphate biosynthetic process"/>
    <property type="evidence" value="ECO:0007669"/>
    <property type="project" value="TreeGrafter"/>
</dbReference>
<dbReference type="Gene3D" id="3.40.50.2020">
    <property type="match status" value="2"/>
</dbReference>
<dbReference type="GO" id="GO:0000287">
    <property type="term" value="F:magnesium ion binding"/>
    <property type="evidence" value="ECO:0007669"/>
    <property type="project" value="InterPro"/>
</dbReference>
<dbReference type="InterPro" id="IPR029057">
    <property type="entry name" value="PRTase-like"/>
</dbReference>
<evidence type="ECO:0000259" key="1">
    <source>
        <dbReference type="Pfam" id="PF00156"/>
    </source>
</evidence>
<dbReference type="GO" id="GO:0004749">
    <property type="term" value="F:ribose phosphate diphosphokinase activity"/>
    <property type="evidence" value="ECO:0007669"/>
    <property type="project" value="TreeGrafter"/>
</dbReference>
<dbReference type="GO" id="GO:0002189">
    <property type="term" value="C:ribose phosphate diphosphokinase complex"/>
    <property type="evidence" value="ECO:0007669"/>
    <property type="project" value="TreeGrafter"/>
</dbReference>
<organism evidence="3">
    <name type="scientific">uncultured Caudovirales phage</name>
    <dbReference type="NCBI Taxonomy" id="2100421"/>
    <lineage>
        <taxon>Viruses</taxon>
        <taxon>Duplodnaviria</taxon>
        <taxon>Heunggongvirae</taxon>
        <taxon>Uroviricota</taxon>
        <taxon>Caudoviricetes</taxon>
        <taxon>Peduoviridae</taxon>
        <taxon>Maltschvirus</taxon>
        <taxon>Maltschvirus maltsch</taxon>
    </lineage>
</organism>
<dbReference type="EMBL" id="LR796859">
    <property type="protein sequence ID" value="CAB4170767.1"/>
    <property type="molecule type" value="Genomic_DNA"/>
</dbReference>